<dbReference type="eggNOG" id="COG1716">
    <property type="taxonomic scope" value="Bacteria"/>
</dbReference>
<dbReference type="Pfam" id="PF16697">
    <property type="entry name" value="Yop-YscD_cpl"/>
    <property type="match status" value="1"/>
</dbReference>
<reference evidence="2 3" key="1">
    <citation type="journal article" date="2013" name="Genome Announc.">
        <title>Genome Sequence of the Obligate Gammaproteobacterial Methanotroph Methylomicrobium album Strain BG8.</title>
        <authorList>
            <person name="Kits K.D."/>
            <person name="Kalyuzhnaya M.G."/>
            <person name="Klotz M.G."/>
            <person name="Jetten M.S."/>
            <person name="Op den Camp H.J."/>
            <person name="Vuilleumier S."/>
            <person name="Bringel F."/>
            <person name="Dispirito A.A."/>
            <person name="Murrell J.C."/>
            <person name="Bruce D."/>
            <person name="Cheng J.F."/>
            <person name="Copeland A."/>
            <person name="Goodwin L."/>
            <person name="Hauser L."/>
            <person name="Lajus A."/>
            <person name="Land M.L."/>
            <person name="Lapidus A."/>
            <person name="Lucas S."/>
            <person name="Medigue C."/>
            <person name="Pitluck S."/>
            <person name="Woyke T."/>
            <person name="Zeytun A."/>
            <person name="Stein L.Y."/>
        </authorList>
    </citation>
    <scope>NUCLEOTIDE SEQUENCE [LARGE SCALE GENOMIC DNA]</scope>
    <source>
        <strain evidence="2 3">BG8</strain>
    </source>
</reference>
<feature type="domain" description="YscD cytoplasmic" evidence="1">
    <location>
        <begin position="15"/>
        <end position="94"/>
    </location>
</feature>
<dbReference type="RefSeq" id="WP_005372843.1">
    <property type="nucleotide sequence ID" value="NZ_CM001475.1"/>
</dbReference>
<dbReference type="HOGENOM" id="CLU_102503_0_0_6"/>
<evidence type="ECO:0000313" key="3">
    <source>
        <dbReference type="Proteomes" id="UP000005090"/>
    </source>
</evidence>
<accession>H8GIT9</accession>
<name>H8GIT9_METAL</name>
<keyword evidence="3" id="KW-1185">Reference proteome</keyword>
<dbReference type="Gene3D" id="2.60.200.20">
    <property type="match status" value="1"/>
</dbReference>
<dbReference type="SUPFAM" id="SSF49879">
    <property type="entry name" value="SMAD/FHA domain"/>
    <property type="match status" value="2"/>
</dbReference>
<dbReference type="AlphaFoldDB" id="H8GIT9"/>
<organism evidence="2 3">
    <name type="scientific">Methylomicrobium album BG8</name>
    <dbReference type="NCBI Taxonomy" id="686340"/>
    <lineage>
        <taxon>Bacteria</taxon>
        <taxon>Pseudomonadati</taxon>
        <taxon>Pseudomonadota</taxon>
        <taxon>Gammaproteobacteria</taxon>
        <taxon>Methylococcales</taxon>
        <taxon>Methylococcaceae</taxon>
        <taxon>Methylomicrobium</taxon>
    </lineage>
</organism>
<protein>
    <submittedName>
        <fullName evidence="2">FHA domain-containing protein</fullName>
    </submittedName>
</protein>
<dbReference type="CDD" id="cd00060">
    <property type="entry name" value="FHA"/>
    <property type="match status" value="1"/>
</dbReference>
<dbReference type="Proteomes" id="UP000005090">
    <property type="component" value="Chromosome"/>
</dbReference>
<sequence>MPKLTVYFKDKEIESFALDEGKVRIGRDETNEIIINSLAIAPVHAVIAFSKGVATIRALQDEFPITVNGGKTKEAILNENDMIALGKHHVLFNNASSVGGPEPFDETIENDPSVPLLFGLEPKLPNGNFQIMDGENIGKIIPIKKTMVQLGRPGQGIVVVTRKKEGYFVSTLENKGSLTVNGEPIANRIVKLSNNDILGINDKSLQFFLS</sequence>
<dbReference type="STRING" id="686340.Metal_2563"/>
<dbReference type="InterPro" id="IPR032030">
    <property type="entry name" value="YscD_cytoplasmic_dom"/>
</dbReference>
<evidence type="ECO:0000313" key="2">
    <source>
        <dbReference type="EMBL" id="EIC30279.1"/>
    </source>
</evidence>
<dbReference type="InterPro" id="IPR008984">
    <property type="entry name" value="SMAD_FHA_dom_sf"/>
</dbReference>
<dbReference type="EMBL" id="CM001475">
    <property type="protein sequence ID" value="EIC30279.1"/>
    <property type="molecule type" value="Genomic_DNA"/>
</dbReference>
<evidence type="ECO:0000259" key="1">
    <source>
        <dbReference type="Pfam" id="PF16697"/>
    </source>
</evidence>
<gene>
    <name evidence="2" type="ORF">Metal_2563</name>
</gene>
<proteinExistence type="predicted"/>